<keyword evidence="6 10" id="KW-1133">Transmembrane helix</keyword>
<keyword evidence="7 10" id="KW-0472">Membrane</keyword>
<proteinExistence type="inferred from homology"/>
<keyword evidence="5 10" id="KW-0552">Olfaction</keyword>
<dbReference type="Pfam" id="PF02949">
    <property type="entry name" value="7tm_6"/>
    <property type="match status" value="1"/>
</dbReference>
<evidence type="ECO:0000256" key="3">
    <source>
        <dbReference type="ARBA" id="ARBA00022606"/>
    </source>
</evidence>
<sequence length="379" mass="43693">MNRVTDLSFSLNTTVMKIIGLYPSDSSKILHEKYAYVIYIVTMIPVAIFCLLHFTSAANITNFKSNDFWMIGIIFYTIKFFPCLKKRNKIKYCIHYFDDFDYSGEKSDYNEILDECISTCRRNSKIFFLGCVGAIIGLIGQTLMNLNELPINIWLPKFVIEKPVYFHTMQFLTLSAATYSGLACGTVDPLMGGLCHHATAQVRILKQNLQNLERFLPELRDKVAESRIIYLEIKKCARHHQIIQNFVHEYQSCFASVIFTQFVASSLVIAFLCFQLSRMTMGLNFLTVANDLVVATLQTLFYCYYGTLLIEESQSVSDAIYMSRWYEYDMQCKKALILLMERSKKPMTVTAKILELSLATFTMILKRTYSFLAVLENFS</sequence>
<evidence type="ECO:0000256" key="9">
    <source>
        <dbReference type="ARBA" id="ARBA00023224"/>
    </source>
</evidence>
<dbReference type="Proteomes" id="UP001168821">
    <property type="component" value="Unassembled WGS sequence"/>
</dbReference>
<keyword evidence="12" id="KW-1185">Reference proteome</keyword>
<keyword evidence="9 10" id="KW-0807">Transducer</keyword>
<evidence type="ECO:0000256" key="2">
    <source>
        <dbReference type="ARBA" id="ARBA00022475"/>
    </source>
</evidence>
<feature type="transmembrane region" description="Helical" evidence="10">
    <location>
        <begin position="34"/>
        <end position="56"/>
    </location>
</feature>
<dbReference type="EMBL" id="JALNTZ010000001">
    <property type="protein sequence ID" value="KAJ3666983.1"/>
    <property type="molecule type" value="Genomic_DNA"/>
</dbReference>
<gene>
    <name evidence="11" type="ORF">Zmor_002397</name>
</gene>
<dbReference type="GO" id="GO:0007165">
    <property type="term" value="P:signal transduction"/>
    <property type="evidence" value="ECO:0007669"/>
    <property type="project" value="UniProtKB-KW"/>
</dbReference>
<dbReference type="PANTHER" id="PTHR21137:SF35">
    <property type="entry name" value="ODORANT RECEPTOR 19A-RELATED"/>
    <property type="match status" value="1"/>
</dbReference>
<evidence type="ECO:0000256" key="10">
    <source>
        <dbReference type="RuleBase" id="RU351113"/>
    </source>
</evidence>
<name>A0AA38MU21_9CUCU</name>
<feature type="transmembrane region" description="Helical" evidence="10">
    <location>
        <begin position="254"/>
        <end position="274"/>
    </location>
</feature>
<evidence type="ECO:0000256" key="5">
    <source>
        <dbReference type="ARBA" id="ARBA00022725"/>
    </source>
</evidence>
<feature type="transmembrane region" description="Helical" evidence="10">
    <location>
        <begin position="68"/>
        <end position="84"/>
    </location>
</feature>
<dbReference type="PANTHER" id="PTHR21137">
    <property type="entry name" value="ODORANT RECEPTOR"/>
    <property type="match status" value="1"/>
</dbReference>
<feature type="transmembrane region" description="Helical" evidence="10">
    <location>
        <begin position="126"/>
        <end position="144"/>
    </location>
</feature>
<comment type="caution">
    <text evidence="11">The sequence shown here is derived from an EMBL/GenBank/DDBJ whole genome shotgun (WGS) entry which is preliminary data.</text>
</comment>
<evidence type="ECO:0000313" key="12">
    <source>
        <dbReference type="Proteomes" id="UP001168821"/>
    </source>
</evidence>
<evidence type="ECO:0000256" key="7">
    <source>
        <dbReference type="ARBA" id="ARBA00023136"/>
    </source>
</evidence>
<evidence type="ECO:0000256" key="8">
    <source>
        <dbReference type="ARBA" id="ARBA00023170"/>
    </source>
</evidence>
<dbReference type="AlphaFoldDB" id="A0AA38MU21"/>
<organism evidence="11 12">
    <name type="scientific">Zophobas morio</name>
    <dbReference type="NCBI Taxonomy" id="2755281"/>
    <lineage>
        <taxon>Eukaryota</taxon>
        <taxon>Metazoa</taxon>
        <taxon>Ecdysozoa</taxon>
        <taxon>Arthropoda</taxon>
        <taxon>Hexapoda</taxon>
        <taxon>Insecta</taxon>
        <taxon>Pterygota</taxon>
        <taxon>Neoptera</taxon>
        <taxon>Endopterygota</taxon>
        <taxon>Coleoptera</taxon>
        <taxon>Polyphaga</taxon>
        <taxon>Cucujiformia</taxon>
        <taxon>Tenebrionidae</taxon>
        <taxon>Zophobas</taxon>
    </lineage>
</organism>
<comment type="caution">
    <text evidence="10">Lacks conserved residue(s) required for the propagation of feature annotation.</text>
</comment>
<keyword evidence="4 10" id="KW-0812">Transmembrane</keyword>
<evidence type="ECO:0000256" key="4">
    <source>
        <dbReference type="ARBA" id="ARBA00022692"/>
    </source>
</evidence>
<dbReference type="GO" id="GO:0005549">
    <property type="term" value="F:odorant binding"/>
    <property type="evidence" value="ECO:0007669"/>
    <property type="project" value="InterPro"/>
</dbReference>
<reference evidence="11" key="1">
    <citation type="journal article" date="2023" name="G3 (Bethesda)">
        <title>Whole genome assemblies of Zophobas morio and Tenebrio molitor.</title>
        <authorList>
            <person name="Kaur S."/>
            <person name="Stinson S.A."/>
            <person name="diCenzo G.C."/>
        </authorList>
    </citation>
    <scope>NUCLEOTIDE SEQUENCE</scope>
    <source>
        <strain evidence="11">QUZm001</strain>
    </source>
</reference>
<keyword evidence="2" id="KW-1003">Cell membrane</keyword>
<evidence type="ECO:0000256" key="6">
    <source>
        <dbReference type="ARBA" id="ARBA00022989"/>
    </source>
</evidence>
<dbReference type="GO" id="GO:0004984">
    <property type="term" value="F:olfactory receptor activity"/>
    <property type="evidence" value="ECO:0007669"/>
    <property type="project" value="InterPro"/>
</dbReference>
<dbReference type="GO" id="GO:0005886">
    <property type="term" value="C:plasma membrane"/>
    <property type="evidence" value="ECO:0007669"/>
    <property type="project" value="UniProtKB-SubCell"/>
</dbReference>
<evidence type="ECO:0000256" key="1">
    <source>
        <dbReference type="ARBA" id="ARBA00004651"/>
    </source>
</evidence>
<protein>
    <recommendedName>
        <fullName evidence="10">Odorant receptor</fullName>
    </recommendedName>
</protein>
<keyword evidence="8 10" id="KW-0675">Receptor</keyword>
<evidence type="ECO:0000313" key="11">
    <source>
        <dbReference type="EMBL" id="KAJ3666983.1"/>
    </source>
</evidence>
<accession>A0AA38MU21</accession>
<comment type="similarity">
    <text evidence="10">Belongs to the insect chemoreceptor superfamily. Heteromeric odorant receptor channel (TC 1.A.69) family.</text>
</comment>
<comment type="subcellular location">
    <subcellularLocation>
        <location evidence="1 10">Cell membrane</location>
        <topology evidence="1 10">Multi-pass membrane protein</topology>
    </subcellularLocation>
</comment>
<dbReference type="InterPro" id="IPR004117">
    <property type="entry name" value="7tm6_olfct_rcpt"/>
</dbReference>
<keyword evidence="3 10" id="KW-0716">Sensory transduction</keyword>